<reference evidence="2" key="1">
    <citation type="journal article" date="2020" name="Stud. Mycol.">
        <title>101 Dothideomycetes genomes: a test case for predicting lifestyles and emergence of pathogens.</title>
        <authorList>
            <person name="Haridas S."/>
            <person name="Albert R."/>
            <person name="Binder M."/>
            <person name="Bloem J."/>
            <person name="Labutti K."/>
            <person name="Salamov A."/>
            <person name="Andreopoulos B."/>
            <person name="Baker S."/>
            <person name="Barry K."/>
            <person name="Bills G."/>
            <person name="Bluhm B."/>
            <person name="Cannon C."/>
            <person name="Castanera R."/>
            <person name="Culley D."/>
            <person name="Daum C."/>
            <person name="Ezra D."/>
            <person name="Gonzalez J."/>
            <person name="Henrissat B."/>
            <person name="Kuo A."/>
            <person name="Liang C."/>
            <person name="Lipzen A."/>
            <person name="Lutzoni F."/>
            <person name="Magnuson J."/>
            <person name="Mondo S."/>
            <person name="Nolan M."/>
            <person name="Ohm R."/>
            <person name="Pangilinan J."/>
            <person name="Park H.-J."/>
            <person name="Ramirez L."/>
            <person name="Alfaro M."/>
            <person name="Sun H."/>
            <person name="Tritt A."/>
            <person name="Yoshinaga Y."/>
            <person name="Zwiers L.-H."/>
            <person name="Turgeon B."/>
            <person name="Goodwin S."/>
            <person name="Spatafora J."/>
            <person name="Crous P."/>
            <person name="Grigoriev I."/>
        </authorList>
    </citation>
    <scope>NUCLEOTIDE SEQUENCE</scope>
    <source>
        <strain evidence="2">CBS 113389</strain>
    </source>
</reference>
<gene>
    <name evidence="2" type="ORF">BDY17DRAFT_49987</name>
</gene>
<keyword evidence="3" id="KW-1185">Reference proteome</keyword>
<dbReference type="Proteomes" id="UP000799767">
    <property type="component" value="Unassembled WGS sequence"/>
</dbReference>
<dbReference type="RefSeq" id="XP_033585697.1">
    <property type="nucleotide sequence ID" value="XM_033738452.1"/>
</dbReference>
<evidence type="ECO:0000256" key="1">
    <source>
        <dbReference type="SAM" id="MobiDB-lite"/>
    </source>
</evidence>
<dbReference type="AlphaFoldDB" id="A0A6A6PIN0"/>
<dbReference type="GeneID" id="54479454"/>
<proteinExistence type="predicted"/>
<feature type="region of interest" description="Disordered" evidence="1">
    <location>
        <begin position="1"/>
        <end position="33"/>
    </location>
</feature>
<dbReference type="EMBL" id="MU001642">
    <property type="protein sequence ID" value="KAF2479127.1"/>
    <property type="molecule type" value="Genomic_DNA"/>
</dbReference>
<organism evidence="2 3">
    <name type="scientific">Neohortaea acidophila</name>
    <dbReference type="NCBI Taxonomy" id="245834"/>
    <lineage>
        <taxon>Eukaryota</taxon>
        <taxon>Fungi</taxon>
        <taxon>Dikarya</taxon>
        <taxon>Ascomycota</taxon>
        <taxon>Pezizomycotina</taxon>
        <taxon>Dothideomycetes</taxon>
        <taxon>Dothideomycetidae</taxon>
        <taxon>Mycosphaerellales</taxon>
        <taxon>Teratosphaeriaceae</taxon>
        <taxon>Neohortaea</taxon>
    </lineage>
</organism>
<accession>A0A6A6PIN0</accession>
<name>A0A6A6PIN0_9PEZI</name>
<protein>
    <submittedName>
        <fullName evidence="2">Uncharacterized protein</fullName>
    </submittedName>
</protein>
<feature type="compositionally biased region" description="Polar residues" evidence="1">
    <location>
        <begin position="21"/>
        <end position="31"/>
    </location>
</feature>
<feature type="compositionally biased region" description="Basic residues" evidence="1">
    <location>
        <begin position="9"/>
        <end position="20"/>
    </location>
</feature>
<sequence length="182" mass="20745">MSVVEGSCRHARGRARKRGQQSRNAGTSPRARNNIRHAKDRFSWLQLPFNIFVRSRESMVALCSGVRPRLSRVRADESKQERNIQKLLAASSHTSTTLNMHRLIRPGASFLFIIFVKSNERCGHCEAACAYEVVRSNVAAHPSKALHARQKAKKKRQSTVRTHLKPRLPILAKRSICSRERR</sequence>
<evidence type="ECO:0000313" key="2">
    <source>
        <dbReference type="EMBL" id="KAF2479127.1"/>
    </source>
</evidence>
<evidence type="ECO:0000313" key="3">
    <source>
        <dbReference type="Proteomes" id="UP000799767"/>
    </source>
</evidence>